<dbReference type="EMBL" id="CP036267">
    <property type="protein sequence ID" value="QDT32830.1"/>
    <property type="molecule type" value="Genomic_DNA"/>
</dbReference>
<reference evidence="1 2" key="1">
    <citation type="submission" date="2019-02" db="EMBL/GenBank/DDBJ databases">
        <title>Deep-cultivation of Planctomycetes and their phenomic and genomic characterization uncovers novel biology.</title>
        <authorList>
            <person name="Wiegand S."/>
            <person name="Jogler M."/>
            <person name="Boedeker C."/>
            <person name="Pinto D."/>
            <person name="Vollmers J."/>
            <person name="Rivas-Marin E."/>
            <person name="Kohn T."/>
            <person name="Peeters S.H."/>
            <person name="Heuer A."/>
            <person name="Rast P."/>
            <person name="Oberbeckmann S."/>
            <person name="Bunk B."/>
            <person name="Jeske O."/>
            <person name="Meyerdierks A."/>
            <person name="Storesund J.E."/>
            <person name="Kallscheuer N."/>
            <person name="Luecker S."/>
            <person name="Lage O.M."/>
            <person name="Pohl T."/>
            <person name="Merkel B.J."/>
            <person name="Hornburger P."/>
            <person name="Mueller R.-W."/>
            <person name="Bruemmer F."/>
            <person name="Labrenz M."/>
            <person name="Spormann A.M."/>
            <person name="Op den Camp H."/>
            <person name="Overmann J."/>
            <person name="Amann R."/>
            <person name="Jetten M.S.M."/>
            <person name="Mascher T."/>
            <person name="Medema M.H."/>
            <person name="Devos D.P."/>
            <person name="Kaster A.-K."/>
            <person name="Ovreas L."/>
            <person name="Rohde M."/>
            <person name="Galperin M.Y."/>
            <person name="Jogler C."/>
        </authorList>
    </citation>
    <scope>NUCLEOTIDE SEQUENCE [LARGE SCALE GENOMIC DNA]</scope>
    <source>
        <strain evidence="1 2">Mal48</strain>
    </source>
</reference>
<accession>A0A517QMG4</accession>
<dbReference type="KEGG" id="tpol:Mal48_20770"/>
<name>A0A517QMG4_9PLAN</name>
<dbReference type="AlphaFoldDB" id="A0A517QMG4"/>
<dbReference type="Proteomes" id="UP000315724">
    <property type="component" value="Chromosome"/>
</dbReference>
<protein>
    <submittedName>
        <fullName evidence="1">Uncharacterized protein</fullName>
    </submittedName>
</protein>
<sequence>MCPEPFALPCAREERIALVKMLFATRQSLQTYSKDALRQAAWSVK</sequence>
<proteinExistence type="predicted"/>
<evidence type="ECO:0000313" key="2">
    <source>
        <dbReference type="Proteomes" id="UP000315724"/>
    </source>
</evidence>
<evidence type="ECO:0000313" key="1">
    <source>
        <dbReference type="EMBL" id="QDT32830.1"/>
    </source>
</evidence>
<keyword evidence="2" id="KW-1185">Reference proteome</keyword>
<organism evidence="1 2">
    <name type="scientific">Thalassoglobus polymorphus</name>
    <dbReference type="NCBI Taxonomy" id="2527994"/>
    <lineage>
        <taxon>Bacteria</taxon>
        <taxon>Pseudomonadati</taxon>
        <taxon>Planctomycetota</taxon>
        <taxon>Planctomycetia</taxon>
        <taxon>Planctomycetales</taxon>
        <taxon>Planctomycetaceae</taxon>
        <taxon>Thalassoglobus</taxon>
    </lineage>
</organism>
<gene>
    <name evidence="1" type="ORF">Mal48_20770</name>
</gene>